<keyword evidence="3" id="KW-1185">Reference proteome</keyword>
<comment type="caution">
    <text evidence="2">The sequence shown here is derived from an EMBL/GenBank/DDBJ whole genome shotgun (WGS) entry which is preliminary data.</text>
</comment>
<sequence>MRSRTRIMLASTLIAATAATGFSTLASAETPTAPRAADGEIPHTVEDFNYPGAERILADKGIKLKRGDGHILLAECDQSADQITVFTVADSTAGREGTYCFETTAATGHLTLELPRVFALQASEQPVSADLTSEGQTQTVELAEDEFKSVGEGTVGGAQSVLVEIRVTG</sequence>
<accession>A0ABP7QWW6</accession>
<dbReference type="EMBL" id="BAABCQ010000081">
    <property type="protein sequence ID" value="GAA3989277.1"/>
    <property type="molecule type" value="Genomic_DNA"/>
</dbReference>
<evidence type="ECO:0000313" key="3">
    <source>
        <dbReference type="Proteomes" id="UP001500034"/>
    </source>
</evidence>
<organism evidence="2 3">
    <name type="scientific">Streptomyces marokkonensis</name>
    <dbReference type="NCBI Taxonomy" id="324855"/>
    <lineage>
        <taxon>Bacteria</taxon>
        <taxon>Bacillati</taxon>
        <taxon>Actinomycetota</taxon>
        <taxon>Actinomycetes</taxon>
        <taxon>Kitasatosporales</taxon>
        <taxon>Streptomycetaceae</taxon>
        <taxon>Streptomyces</taxon>
    </lineage>
</organism>
<proteinExistence type="predicted"/>
<keyword evidence="1" id="KW-0732">Signal</keyword>
<feature type="chain" id="PRO_5047163331" description="Secreted protein" evidence="1">
    <location>
        <begin position="29"/>
        <end position="169"/>
    </location>
</feature>
<evidence type="ECO:0008006" key="4">
    <source>
        <dbReference type="Google" id="ProtNLM"/>
    </source>
</evidence>
<protein>
    <recommendedName>
        <fullName evidence="4">Secreted protein</fullName>
    </recommendedName>
</protein>
<dbReference type="Proteomes" id="UP001500034">
    <property type="component" value="Unassembled WGS sequence"/>
</dbReference>
<evidence type="ECO:0000256" key="1">
    <source>
        <dbReference type="SAM" id="SignalP"/>
    </source>
</evidence>
<reference evidence="3" key="1">
    <citation type="journal article" date="2019" name="Int. J. Syst. Evol. Microbiol.">
        <title>The Global Catalogue of Microorganisms (GCM) 10K type strain sequencing project: providing services to taxonomists for standard genome sequencing and annotation.</title>
        <authorList>
            <consortium name="The Broad Institute Genomics Platform"/>
            <consortium name="The Broad Institute Genome Sequencing Center for Infectious Disease"/>
            <person name="Wu L."/>
            <person name="Ma J."/>
        </authorList>
    </citation>
    <scope>NUCLEOTIDE SEQUENCE [LARGE SCALE GENOMIC DNA]</scope>
    <source>
        <strain evidence="3">JCM 17027</strain>
    </source>
</reference>
<name>A0ABP7QWW6_9ACTN</name>
<evidence type="ECO:0000313" key="2">
    <source>
        <dbReference type="EMBL" id="GAA3989277.1"/>
    </source>
</evidence>
<gene>
    <name evidence="2" type="ORF">GCM10022384_41630</name>
</gene>
<feature type="signal peptide" evidence="1">
    <location>
        <begin position="1"/>
        <end position="28"/>
    </location>
</feature>